<gene>
    <name evidence="2" type="ORF">TL10_06395</name>
</gene>
<dbReference type="OrthoDB" id="3197230at2"/>
<evidence type="ECO:0000313" key="3">
    <source>
        <dbReference type="Proteomes" id="UP000032221"/>
    </source>
</evidence>
<name>A0A0D1J8F8_9MYCO</name>
<dbReference type="Proteomes" id="UP000032221">
    <property type="component" value="Unassembled WGS sequence"/>
</dbReference>
<dbReference type="InterPro" id="IPR011335">
    <property type="entry name" value="Restrct_endonuc-II-like"/>
</dbReference>
<dbReference type="Pfam" id="PF09588">
    <property type="entry name" value="YqaJ"/>
    <property type="match status" value="1"/>
</dbReference>
<feature type="domain" description="YqaJ viral recombinase" evidence="1">
    <location>
        <begin position="13"/>
        <end position="155"/>
    </location>
</feature>
<dbReference type="RefSeq" id="WP_043984952.1">
    <property type="nucleotide sequence ID" value="NZ_JXST01000006.1"/>
</dbReference>
<dbReference type="InterPro" id="IPR019080">
    <property type="entry name" value="YqaJ_viral_recombinase"/>
</dbReference>
<evidence type="ECO:0000259" key="1">
    <source>
        <dbReference type="Pfam" id="PF09588"/>
    </source>
</evidence>
<organism evidence="2 3">
    <name type="scientific">Mycolicibacterium llatzerense</name>
    <dbReference type="NCBI Taxonomy" id="280871"/>
    <lineage>
        <taxon>Bacteria</taxon>
        <taxon>Bacillati</taxon>
        <taxon>Actinomycetota</taxon>
        <taxon>Actinomycetes</taxon>
        <taxon>Mycobacteriales</taxon>
        <taxon>Mycobacteriaceae</taxon>
        <taxon>Mycolicibacterium</taxon>
    </lineage>
</organism>
<dbReference type="PATRIC" id="fig|280871.6.peg.1316"/>
<protein>
    <recommendedName>
        <fullName evidence="1">YqaJ viral recombinase domain-containing protein</fullName>
    </recommendedName>
</protein>
<evidence type="ECO:0000313" key="2">
    <source>
        <dbReference type="EMBL" id="KIU17883.1"/>
    </source>
</evidence>
<dbReference type="SUPFAM" id="SSF52980">
    <property type="entry name" value="Restriction endonuclease-like"/>
    <property type="match status" value="1"/>
</dbReference>
<sequence>MTAIKPGSPEWLKIITPSKVPSILGISRWKSQRELWLEMAGIIEPAPITEAKQDDFDYGHAVELAAREYWLYKANRGLPDGTGWRLSRGEVQMLNTALPFDNLATVDLRASIGSKRRCVEVKKSRSLEEWGDDGSGVVPQDYAAQVMTQMLITGWHEQADLVLWPQFGMPRIYVVEWDQDVADWIVERCVAWSASLAANEPPPLDDSVSCYEAIRRLHPDIDGSEVEVPPALARQVLDWHRELGQTEKTARSRKTELLELMGEAKTAVCDGIKIAGRQPGRGGSVSLVIAQKNYDALFERHPYPELSTTTEEIA</sequence>
<proteinExistence type="predicted"/>
<reference evidence="2 3" key="1">
    <citation type="submission" date="2015-01" db="EMBL/GenBank/DDBJ databases">
        <title>Genome sequence of Mycobacterium llatzerense and Mycobacterium immunogenum recovered from brain abscess.</title>
        <authorList>
            <person name="Greninger A.L."/>
            <person name="Langelier C."/>
            <person name="Cunningham G."/>
            <person name="Chiu C.Y."/>
            <person name="Miller S."/>
        </authorList>
    </citation>
    <scope>NUCLEOTIDE SEQUENCE [LARGE SCALE GENOMIC DNA]</scope>
    <source>
        <strain evidence="2 3">CLUC14</strain>
    </source>
</reference>
<comment type="caution">
    <text evidence="2">The sequence shown here is derived from an EMBL/GenBank/DDBJ whole genome shotgun (WGS) entry which is preliminary data.</text>
</comment>
<accession>A0A0D1J8F8</accession>
<dbReference type="AlphaFoldDB" id="A0A0D1J8F8"/>
<dbReference type="STRING" id="280871.TL10_06395"/>
<dbReference type="InterPro" id="IPR011604">
    <property type="entry name" value="PDDEXK-like_dom_sf"/>
</dbReference>
<keyword evidence="3" id="KW-1185">Reference proteome</keyword>
<dbReference type="EMBL" id="JXST01000006">
    <property type="protein sequence ID" value="KIU17883.1"/>
    <property type="molecule type" value="Genomic_DNA"/>
</dbReference>
<dbReference type="Gene3D" id="3.90.320.10">
    <property type="match status" value="1"/>
</dbReference>